<comment type="caution">
    <text evidence="2">The sequence shown here is derived from an EMBL/GenBank/DDBJ whole genome shotgun (WGS) entry which is preliminary data.</text>
</comment>
<accession>A0A8H5IJW8</accession>
<evidence type="ECO:0000313" key="3">
    <source>
        <dbReference type="Proteomes" id="UP000574317"/>
    </source>
</evidence>
<reference evidence="2 3" key="1">
    <citation type="submission" date="2020-05" db="EMBL/GenBank/DDBJ databases">
        <title>Identification and distribution of gene clusters putatively required for synthesis of sphingolipid metabolism inhibitors in phylogenetically diverse species of the filamentous fungus Fusarium.</title>
        <authorList>
            <person name="Kim H.-S."/>
            <person name="Busman M."/>
            <person name="Brown D.W."/>
            <person name="Divon H."/>
            <person name="Uhlig S."/>
            <person name="Proctor R.H."/>
        </authorList>
    </citation>
    <scope>NUCLEOTIDE SEQUENCE [LARGE SCALE GENOMIC DNA]</scope>
    <source>
        <strain evidence="2 3">NRRL 25196</strain>
    </source>
</reference>
<dbReference type="AlphaFoldDB" id="A0A8H5IJW8"/>
<feature type="compositionally biased region" description="Basic and acidic residues" evidence="1">
    <location>
        <begin position="11"/>
        <end position="21"/>
    </location>
</feature>
<evidence type="ECO:0000256" key="1">
    <source>
        <dbReference type="SAM" id="MobiDB-lite"/>
    </source>
</evidence>
<keyword evidence="3" id="KW-1185">Reference proteome</keyword>
<sequence length="87" mass="9395">MPARLGIATRPIERGLGHDAESSPLLMYPGQSPSKGRIAPELVKVGVSQDHGKTVGCLHEDIDRLPILIPNKVQGYPEMEPPSSLLM</sequence>
<feature type="region of interest" description="Disordered" evidence="1">
    <location>
        <begin position="1"/>
        <end position="33"/>
    </location>
</feature>
<gene>
    <name evidence="2" type="ORF">FNAPI_11224</name>
</gene>
<organism evidence="2 3">
    <name type="scientific">Fusarium napiforme</name>
    <dbReference type="NCBI Taxonomy" id="42672"/>
    <lineage>
        <taxon>Eukaryota</taxon>
        <taxon>Fungi</taxon>
        <taxon>Dikarya</taxon>
        <taxon>Ascomycota</taxon>
        <taxon>Pezizomycotina</taxon>
        <taxon>Sordariomycetes</taxon>
        <taxon>Hypocreomycetidae</taxon>
        <taxon>Hypocreales</taxon>
        <taxon>Nectriaceae</taxon>
        <taxon>Fusarium</taxon>
        <taxon>Fusarium fujikuroi species complex</taxon>
    </lineage>
</organism>
<evidence type="ECO:0000313" key="2">
    <source>
        <dbReference type="EMBL" id="KAF5538136.1"/>
    </source>
</evidence>
<protein>
    <submittedName>
        <fullName evidence="2">Uncharacterized protein</fullName>
    </submittedName>
</protein>
<dbReference type="EMBL" id="JAAOAO010000518">
    <property type="protein sequence ID" value="KAF5538136.1"/>
    <property type="molecule type" value="Genomic_DNA"/>
</dbReference>
<name>A0A8H5IJW8_9HYPO</name>
<proteinExistence type="predicted"/>
<dbReference type="Proteomes" id="UP000574317">
    <property type="component" value="Unassembled WGS sequence"/>
</dbReference>